<gene>
    <name evidence="2" type="ORF">BU26DRAFT_423262</name>
</gene>
<proteinExistence type="predicted"/>
<reference evidence="2" key="1">
    <citation type="journal article" date="2020" name="Stud. Mycol.">
        <title>101 Dothideomycetes genomes: a test case for predicting lifestyles and emergence of pathogens.</title>
        <authorList>
            <person name="Haridas S."/>
            <person name="Albert R."/>
            <person name="Binder M."/>
            <person name="Bloem J."/>
            <person name="Labutti K."/>
            <person name="Salamov A."/>
            <person name="Andreopoulos B."/>
            <person name="Baker S."/>
            <person name="Barry K."/>
            <person name="Bills G."/>
            <person name="Bluhm B."/>
            <person name="Cannon C."/>
            <person name="Castanera R."/>
            <person name="Culley D."/>
            <person name="Daum C."/>
            <person name="Ezra D."/>
            <person name="Gonzalez J."/>
            <person name="Henrissat B."/>
            <person name="Kuo A."/>
            <person name="Liang C."/>
            <person name="Lipzen A."/>
            <person name="Lutzoni F."/>
            <person name="Magnuson J."/>
            <person name="Mondo S."/>
            <person name="Nolan M."/>
            <person name="Ohm R."/>
            <person name="Pangilinan J."/>
            <person name="Park H.-J."/>
            <person name="Ramirez L."/>
            <person name="Alfaro M."/>
            <person name="Sun H."/>
            <person name="Tritt A."/>
            <person name="Yoshinaga Y."/>
            <person name="Zwiers L.-H."/>
            <person name="Turgeon B."/>
            <person name="Goodwin S."/>
            <person name="Spatafora J."/>
            <person name="Crous P."/>
            <person name="Grigoriev I."/>
        </authorList>
    </citation>
    <scope>NUCLEOTIDE SEQUENCE</scope>
    <source>
        <strain evidence="2">CBS 122368</strain>
    </source>
</reference>
<evidence type="ECO:0000313" key="3">
    <source>
        <dbReference type="Proteomes" id="UP000800094"/>
    </source>
</evidence>
<protein>
    <submittedName>
        <fullName evidence="2">Uncharacterized protein</fullName>
    </submittedName>
</protein>
<feature type="region of interest" description="Disordered" evidence="1">
    <location>
        <begin position="63"/>
        <end position="142"/>
    </location>
</feature>
<dbReference type="AlphaFoldDB" id="A0A6A6IKR3"/>
<evidence type="ECO:0000313" key="2">
    <source>
        <dbReference type="EMBL" id="KAF2251205.1"/>
    </source>
</evidence>
<accession>A0A6A6IKR3</accession>
<dbReference type="GeneID" id="54576830"/>
<dbReference type="RefSeq" id="XP_033686209.1">
    <property type="nucleotide sequence ID" value="XM_033823500.1"/>
</dbReference>
<sequence>MRSSSPESSQELRFPPVPVNHSLARLDLNTLIMRSNARRSVGEANTLDDSAYEVLRDRTDDVLPLDDSLYGTSDDEGHTESLASTDGPTPDDVSDFDDEDDDDDEFEHDANEASQQFESAPAHPDDHDPIISCDNSTLTEVPQTGGSDKLRLLKMQEELSAHHNGVEAWAVVKHFDDEQVSGSVLKPYGCAEMRLTVRAALSDRFLPADRSLRIWYVGDIVSWAQQGISSAIGAALVASPGPSRSIMVGGRMEPYGPVLDIDHCTGIKALEESGKAPRVLVTLDDGTQMTFDLDHAPYLAATSRRPDLVIFWYPHTGLAAPALDQYPILRQAFERCSIPCLDIAEHWRFGHYSSTFNPGPKSLRFDVEGRRDQDSVWAYQDTIPIVLATFMDINPVQLNRHLAALSPDLSASTAARDKPDERSWNLRSILPRSMPEASFSLPNAWSTPWKALLAFVFLTSMVISFLLAPAYLPGRFHNAPTVEVESTVPTSISTSSSISASTTAVSAPVVSFTSSATISITPRDLTVVASSQQPSPLRTERKKEEKLGGFQISRTGDHQFLISPSPDFASRKRKPQLQIQVSKDAKAIPIRYVRTIGGMYIVDLEREYPLCSFNVSIATHTKPLMQQSFEITLGHNKSKFGQLIDLVKRDLATMEQGLRDITTTLPKLVRAGVTDAEQGACDWKHKAKKEVDRQVTIGASVLLDMSEATWKNLRRGTAPARTSRAALRARNNAYRIRCGFERAVGLSSKRKEEKKTRSCKKIGW</sequence>
<dbReference type="EMBL" id="ML987193">
    <property type="protein sequence ID" value="KAF2251205.1"/>
    <property type="molecule type" value="Genomic_DNA"/>
</dbReference>
<feature type="region of interest" description="Disordered" evidence="1">
    <location>
        <begin position="1"/>
        <end position="20"/>
    </location>
</feature>
<feature type="compositionally biased region" description="Polar residues" evidence="1">
    <location>
        <begin position="133"/>
        <end position="142"/>
    </location>
</feature>
<organism evidence="2 3">
    <name type="scientific">Trematosphaeria pertusa</name>
    <dbReference type="NCBI Taxonomy" id="390896"/>
    <lineage>
        <taxon>Eukaryota</taxon>
        <taxon>Fungi</taxon>
        <taxon>Dikarya</taxon>
        <taxon>Ascomycota</taxon>
        <taxon>Pezizomycotina</taxon>
        <taxon>Dothideomycetes</taxon>
        <taxon>Pleosporomycetidae</taxon>
        <taxon>Pleosporales</taxon>
        <taxon>Massarineae</taxon>
        <taxon>Trematosphaeriaceae</taxon>
        <taxon>Trematosphaeria</taxon>
    </lineage>
</organism>
<feature type="compositionally biased region" description="Acidic residues" evidence="1">
    <location>
        <begin position="92"/>
        <end position="107"/>
    </location>
</feature>
<dbReference type="Proteomes" id="UP000800094">
    <property type="component" value="Unassembled WGS sequence"/>
</dbReference>
<name>A0A6A6IKR3_9PLEO</name>
<feature type="compositionally biased region" description="Polar residues" evidence="1">
    <location>
        <begin position="1"/>
        <end position="11"/>
    </location>
</feature>
<keyword evidence="3" id="KW-1185">Reference proteome</keyword>
<evidence type="ECO:0000256" key="1">
    <source>
        <dbReference type="SAM" id="MobiDB-lite"/>
    </source>
</evidence>
<dbReference type="OrthoDB" id="439943at2759"/>